<organism evidence="4 5">
    <name type="scientific">Frigoriglobus tundricola</name>
    <dbReference type="NCBI Taxonomy" id="2774151"/>
    <lineage>
        <taxon>Bacteria</taxon>
        <taxon>Pseudomonadati</taxon>
        <taxon>Planctomycetota</taxon>
        <taxon>Planctomycetia</taxon>
        <taxon>Gemmatales</taxon>
        <taxon>Gemmataceae</taxon>
        <taxon>Frigoriglobus</taxon>
    </lineage>
</organism>
<sequence>MARSRGAPDNLRLYKVTYFGETLGAFELPVGEHMDDPDALPRPVLTKPYKVEGDEAVYFWVEADPDGGFLTVYWRPNSLPERKEAARFFAVANGLKSDGSIDHEKQPPIAARSTEEVALIRGVLSNPNDEQPYLDYADWLARKGDPYAEYIRLSLRMEPLDEADGARAELEDELFDLAEKYGAKWVRGLTELGLFPGADWQNEDEFDPQWWFGTKGVIDTLEIESGTAVFRTSPARLFVAAPFLRRLTLGGPEVTPAQLATIPQMRQIDWLYLECGPGTLEDFIAFAASPHFDGLRHLTVYGSGIDAGVAGVLAGARWMPNLRELSLTRNEVGDDGAEALAGSAYCANLEDLELDGNGLTDRGLIALCGSAHLAQLKALGLGDGAFTAAGIRALRTAPFAPGLRDLDLTRCGLDAPAFAELAAAPLPALKVLDVNGNRAGGAALAALTGAPFFRALEVFGAEDCDLGNEIVAGLARAGLFELTDLALGDNRIDAAGVAALMRSKAAATLRALRLPRNPLGTDGVIELAGSALPHLRVLDLQGVRLGKEAVLALVKAPWRKQLTRLDISEDCVGDRALEVITDRFGENVVRLDVDDE</sequence>
<keyword evidence="3" id="KW-0677">Repeat</keyword>
<dbReference type="Gene3D" id="3.80.10.10">
    <property type="entry name" value="Ribonuclease Inhibitor"/>
    <property type="match status" value="2"/>
</dbReference>
<accession>A0A6M5YI42</accession>
<dbReference type="SMART" id="SM00368">
    <property type="entry name" value="LRR_RI"/>
    <property type="match status" value="3"/>
</dbReference>
<dbReference type="GO" id="GO:0048471">
    <property type="term" value="C:perinuclear region of cytoplasm"/>
    <property type="evidence" value="ECO:0007669"/>
    <property type="project" value="TreeGrafter"/>
</dbReference>
<dbReference type="GO" id="GO:0005096">
    <property type="term" value="F:GTPase activator activity"/>
    <property type="evidence" value="ECO:0007669"/>
    <property type="project" value="UniProtKB-KW"/>
</dbReference>
<proteinExistence type="predicted"/>
<dbReference type="InterPro" id="IPR001611">
    <property type="entry name" value="Leu-rich_rpt"/>
</dbReference>
<dbReference type="NCBIfam" id="TIGR02996">
    <property type="entry name" value="rpt_mate_G_obs"/>
    <property type="match status" value="1"/>
</dbReference>
<dbReference type="InterPro" id="IPR027038">
    <property type="entry name" value="RanGap"/>
</dbReference>
<evidence type="ECO:0000256" key="1">
    <source>
        <dbReference type="ARBA" id="ARBA00022468"/>
    </source>
</evidence>
<keyword evidence="5" id="KW-1185">Reference proteome</keyword>
<dbReference type="SUPFAM" id="SSF52047">
    <property type="entry name" value="RNI-like"/>
    <property type="match status" value="1"/>
</dbReference>
<dbReference type="InterPro" id="IPR032675">
    <property type="entry name" value="LRR_dom_sf"/>
</dbReference>
<dbReference type="RefSeq" id="WP_171469889.1">
    <property type="nucleotide sequence ID" value="NZ_CP053452.2"/>
</dbReference>
<dbReference type="PANTHER" id="PTHR24113:SF12">
    <property type="entry name" value="RAN GTPASE-ACTIVATING PROTEIN 1"/>
    <property type="match status" value="1"/>
</dbReference>
<evidence type="ECO:0000313" key="5">
    <source>
        <dbReference type="Proteomes" id="UP000503447"/>
    </source>
</evidence>
<dbReference type="Pfam" id="PF13516">
    <property type="entry name" value="LRR_6"/>
    <property type="match status" value="3"/>
</dbReference>
<dbReference type="Proteomes" id="UP000503447">
    <property type="component" value="Chromosome"/>
</dbReference>
<keyword evidence="1" id="KW-0343">GTPase activation</keyword>
<dbReference type="PANTHER" id="PTHR24113">
    <property type="entry name" value="RAN GTPASE-ACTIVATING PROTEIN 1"/>
    <property type="match status" value="1"/>
</dbReference>
<dbReference type="GO" id="GO:0031267">
    <property type="term" value="F:small GTPase binding"/>
    <property type="evidence" value="ECO:0007669"/>
    <property type="project" value="TreeGrafter"/>
</dbReference>
<dbReference type="AlphaFoldDB" id="A0A6M5YI42"/>
<dbReference type="EMBL" id="CP053452">
    <property type="protein sequence ID" value="QJW93749.1"/>
    <property type="molecule type" value="Genomic_DNA"/>
</dbReference>
<reference evidence="5" key="1">
    <citation type="submission" date="2020-05" db="EMBL/GenBank/DDBJ databases">
        <title>Frigoriglobus tundricola gen. nov., sp. nov., a psychrotolerant cellulolytic planctomycete of the family Gemmataceae with two divergent copies of 16S rRNA gene.</title>
        <authorList>
            <person name="Kulichevskaya I.S."/>
            <person name="Ivanova A.A."/>
            <person name="Naumoff D.G."/>
            <person name="Beletsky A.V."/>
            <person name="Rijpstra W.I.C."/>
            <person name="Sinninghe Damste J.S."/>
            <person name="Mardanov A.V."/>
            <person name="Ravin N.V."/>
            <person name="Dedysh S.N."/>
        </authorList>
    </citation>
    <scope>NUCLEOTIDE SEQUENCE [LARGE SCALE GENOMIC DNA]</scope>
    <source>
        <strain evidence="5">PL17</strain>
    </source>
</reference>
<protein>
    <submittedName>
        <fullName evidence="4">Uncharacterized protein</fullName>
    </submittedName>
</protein>
<dbReference type="GO" id="GO:0005829">
    <property type="term" value="C:cytosol"/>
    <property type="evidence" value="ECO:0007669"/>
    <property type="project" value="TreeGrafter"/>
</dbReference>
<dbReference type="InterPro" id="IPR014338">
    <property type="entry name" value="CHP02996_rpt-companion-dom"/>
</dbReference>
<gene>
    <name evidence="4" type="ORF">FTUN_1260</name>
</gene>
<name>A0A6M5YI42_9BACT</name>
<evidence type="ECO:0000313" key="4">
    <source>
        <dbReference type="EMBL" id="QJW93749.1"/>
    </source>
</evidence>
<dbReference type="GO" id="GO:0006913">
    <property type="term" value="P:nucleocytoplasmic transport"/>
    <property type="evidence" value="ECO:0007669"/>
    <property type="project" value="TreeGrafter"/>
</dbReference>
<keyword evidence="2" id="KW-0433">Leucine-rich repeat</keyword>
<evidence type="ECO:0000256" key="2">
    <source>
        <dbReference type="ARBA" id="ARBA00022614"/>
    </source>
</evidence>
<evidence type="ECO:0000256" key="3">
    <source>
        <dbReference type="ARBA" id="ARBA00022737"/>
    </source>
</evidence>
<dbReference type="KEGG" id="ftj:FTUN_1260"/>